<protein>
    <submittedName>
        <fullName evidence="2">LmbE family N-acetylglucosaminyl deacetylase</fullName>
    </submittedName>
</protein>
<dbReference type="Proteomes" id="UP000224130">
    <property type="component" value="Unassembled WGS sequence"/>
</dbReference>
<dbReference type="Gene3D" id="3.40.50.150">
    <property type="entry name" value="Vaccinia Virus protein VP39"/>
    <property type="match status" value="1"/>
</dbReference>
<dbReference type="Gene3D" id="3.40.50.10320">
    <property type="entry name" value="LmbE-like"/>
    <property type="match status" value="1"/>
</dbReference>
<dbReference type="InterPro" id="IPR008715">
    <property type="entry name" value="SAM-MeTfrase_NodS-like"/>
</dbReference>
<dbReference type="CDD" id="cd02440">
    <property type="entry name" value="AdoMet_MTases"/>
    <property type="match status" value="1"/>
</dbReference>
<dbReference type="GO" id="GO:0016137">
    <property type="term" value="P:glycoside metabolic process"/>
    <property type="evidence" value="ECO:0007669"/>
    <property type="project" value="UniProtKB-ARBA"/>
</dbReference>
<dbReference type="InterPro" id="IPR029063">
    <property type="entry name" value="SAM-dependent_MTases_sf"/>
</dbReference>
<comment type="caution">
    <text evidence="2">The sequence shown here is derived from an EMBL/GenBank/DDBJ whole genome shotgun (WGS) entry which is preliminary data.</text>
</comment>
<dbReference type="AlphaFoldDB" id="A0A2A9EZJ1"/>
<sequence>MVRFDHREPGTSEAAWVSVGVLDRPAPLQVEQVDALVVVAAHPDDESLGAGGLIGRLADRGVPVTVVVATDGEGSHPDDDLDELRAVRRREVADALAALAPAARLVLLGLPDGGLREHRAQLAERLDATLDAAGGPGGPGVVVCAPWRGDGHRDHRVAGEVAAQVAGRHGARLLEYPIWLWHWGDPSAADVPWGELRGLDLTARERRAKERAVRSHTSQVRPRSGLPAVVGQEMLRHAARTVEVFVEAEDASAGDAAAVGPGGSLGRDFFDRFYAGRDDPWGFESRWYEARKRAVLLASLPRARFRHALELGCSTGVLTQELAARCDRITGVDIADAPLASARERLGDDAELLRLDTPRRWPDGSFDLVVLSEVLYYYGRGDLDLTLDRVVRSLDADGVVVACHWRHEVPEYPLGGDEVHDVLRSRTDLAVQVRHEEDDFVLEVLARPPVRSVAATEGLR</sequence>
<dbReference type="PANTHER" id="PTHR12993">
    <property type="entry name" value="N-ACETYLGLUCOSAMINYL-PHOSPHATIDYLINOSITOL DE-N-ACETYLASE-RELATED"/>
    <property type="match status" value="1"/>
</dbReference>
<evidence type="ECO:0000313" key="2">
    <source>
        <dbReference type="EMBL" id="PFG44464.1"/>
    </source>
</evidence>
<reference evidence="2 3" key="1">
    <citation type="submission" date="2017-10" db="EMBL/GenBank/DDBJ databases">
        <title>Sequencing the genomes of 1000 actinobacteria strains.</title>
        <authorList>
            <person name="Klenk H.-P."/>
        </authorList>
    </citation>
    <scope>NUCLEOTIDE SEQUENCE [LARGE SCALE GENOMIC DNA]</scope>
    <source>
        <strain evidence="2 3">DSM 21863</strain>
    </source>
</reference>
<dbReference type="SUPFAM" id="SSF102588">
    <property type="entry name" value="LmbE-like"/>
    <property type="match status" value="1"/>
</dbReference>
<dbReference type="PANTHER" id="PTHR12993:SF29">
    <property type="entry name" value="BLR3841 PROTEIN"/>
    <property type="match status" value="1"/>
</dbReference>
<dbReference type="Pfam" id="PF05401">
    <property type="entry name" value="NodS"/>
    <property type="match status" value="1"/>
</dbReference>
<dbReference type="SUPFAM" id="SSF53335">
    <property type="entry name" value="S-adenosyl-L-methionine-dependent methyltransferases"/>
    <property type="match status" value="1"/>
</dbReference>
<dbReference type="GO" id="GO:0016811">
    <property type="term" value="F:hydrolase activity, acting on carbon-nitrogen (but not peptide) bonds, in linear amides"/>
    <property type="evidence" value="ECO:0007669"/>
    <property type="project" value="TreeGrafter"/>
</dbReference>
<keyword evidence="3" id="KW-1185">Reference proteome</keyword>
<dbReference type="EMBL" id="PDJJ01000001">
    <property type="protein sequence ID" value="PFG44464.1"/>
    <property type="molecule type" value="Genomic_DNA"/>
</dbReference>
<dbReference type="InterPro" id="IPR003737">
    <property type="entry name" value="GlcNAc_PI_deacetylase-related"/>
</dbReference>
<dbReference type="InterPro" id="IPR024078">
    <property type="entry name" value="LmbE-like_dom_sf"/>
</dbReference>
<evidence type="ECO:0000256" key="1">
    <source>
        <dbReference type="ARBA" id="ARBA00022833"/>
    </source>
</evidence>
<gene>
    <name evidence="2" type="ORF">ATJ88_3189</name>
</gene>
<proteinExistence type="predicted"/>
<keyword evidence="1" id="KW-0862">Zinc</keyword>
<name>A0A2A9EZJ1_9MICO</name>
<organism evidence="2 3">
    <name type="scientific">Isoptericola jiangsuensis</name>
    <dbReference type="NCBI Taxonomy" id="548579"/>
    <lineage>
        <taxon>Bacteria</taxon>
        <taxon>Bacillati</taxon>
        <taxon>Actinomycetota</taxon>
        <taxon>Actinomycetes</taxon>
        <taxon>Micrococcales</taxon>
        <taxon>Promicromonosporaceae</taxon>
        <taxon>Isoptericola</taxon>
    </lineage>
</organism>
<evidence type="ECO:0000313" key="3">
    <source>
        <dbReference type="Proteomes" id="UP000224130"/>
    </source>
</evidence>
<dbReference type="OrthoDB" id="116799at2"/>
<dbReference type="GO" id="GO:0009312">
    <property type="term" value="P:oligosaccharide biosynthetic process"/>
    <property type="evidence" value="ECO:0007669"/>
    <property type="project" value="InterPro"/>
</dbReference>
<dbReference type="Pfam" id="PF02585">
    <property type="entry name" value="PIG-L"/>
    <property type="match status" value="1"/>
</dbReference>
<accession>A0A2A9EZJ1</accession>
<dbReference type="GO" id="GO:0008757">
    <property type="term" value="F:S-adenosylmethionine-dependent methyltransferase activity"/>
    <property type="evidence" value="ECO:0007669"/>
    <property type="project" value="InterPro"/>
</dbReference>